<feature type="transmembrane region" description="Helical" evidence="1">
    <location>
        <begin position="31"/>
        <end position="48"/>
    </location>
</feature>
<keyword evidence="3" id="KW-1185">Reference proteome</keyword>
<keyword evidence="1" id="KW-0472">Membrane</keyword>
<feature type="transmembrane region" description="Helical" evidence="1">
    <location>
        <begin position="63"/>
        <end position="81"/>
    </location>
</feature>
<evidence type="ECO:0008006" key="4">
    <source>
        <dbReference type="Google" id="ProtNLM"/>
    </source>
</evidence>
<gene>
    <name evidence="2" type="ORF">AAE021_17905</name>
</gene>
<keyword evidence="1" id="KW-0812">Transmembrane</keyword>
<protein>
    <recommendedName>
        <fullName evidence="4">DUF1109 domain-containing protein</fullName>
    </recommendedName>
</protein>
<dbReference type="EMBL" id="CP151657">
    <property type="protein sequence ID" value="WZP15987.1"/>
    <property type="molecule type" value="Genomic_DNA"/>
</dbReference>
<feature type="transmembrane region" description="Helical" evidence="1">
    <location>
        <begin position="125"/>
        <end position="145"/>
    </location>
</feature>
<sequence>MEQQPLGLQAALAIVEDAEQSTRRQLNGNTALIYLLWGLAWIAGYGALEGSRRGWLPLDPDSALIVLAAALLVATVTTVVLSMRSALGIRGHSAFQGGMHGASWAMGFLIMGILSMSIGRAVDDFWLRGMLINSTAVLIVGLLYVAGGTTFNDRRQCYLGLWLLGVTAAALLSGPDHFLAVYLYLGAGGMLAGSLAEFLALGRRNPAASHA</sequence>
<reference evidence="2 3" key="1">
    <citation type="submission" date="2024-04" db="EMBL/GenBank/DDBJ databases">
        <title>Arthrobacter sp. from Plains bison fecal sample.</title>
        <authorList>
            <person name="Ruzzini A."/>
        </authorList>
    </citation>
    <scope>NUCLEOTIDE SEQUENCE [LARGE SCALE GENOMIC DNA]</scope>
    <source>
        <strain evidence="2 3">EINP1</strain>
    </source>
</reference>
<feature type="transmembrane region" description="Helical" evidence="1">
    <location>
        <begin position="102"/>
        <end position="119"/>
    </location>
</feature>
<feature type="transmembrane region" description="Helical" evidence="1">
    <location>
        <begin position="181"/>
        <end position="201"/>
    </location>
</feature>
<dbReference type="Proteomes" id="UP001448858">
    <property type="component" value="Chromosome"/>
</dbReference>
<evidence type="ECO:0000313" key="3">
    <source>
        <dbReference type="Proteomes" id="UP001448858"/>
    </source>
</evidence>
<dbReference type="RefSeq" id="WP_342023634.1">
    <property type="nucleotide sequence ID" value="NZ_CP151657.1"/>
</dbReference>
<keyword evidence="1" id="KW-1133">Transmembrane helix</keyword>
<evidence type="ECO:0000313" key="2">
    <source>
        <dbReference type="EMBL" id="WZP15987.1"/>
    </source>
</evidence>
<feature type="transmembrane region" description="Helical" evidence="1">
    <location>
        <begin position="157"/>
        <end position="175"/>
    </location>
</feature>
<accession>A0ABZ2ZVY0</accession>
<name>A0ABZ2ZVY0_9MICC</name>
<proteinExistence type="predicted"/>
<evidence type="ECO:0000256" key="1">
    <source>
        <dbReference type="SAM" id="Phobius"/>
    </source>
</evidence>
<organism evidence="2 3">
    <name type="scientific">Arthrobacter citreus</name>
    <dbReference type="NCBI Taxonomy" id="1670"/>
    <lineage>
        <taxon>Bacteria</taxon>
        <taxon>Bacillati</taxon>
        <taxon>Actinomycetota</taxon>
        <taxon>Actinomycetes</taxon>
        <taxon>Micrococcales</taxon>
        <taxon>Micrococcaceae</taxon>
        <taxon>Arthrobacter</taxon>
    </lineage>
</organism>